<evidence type="ECO:0000256" key="1">
    <source>
        <dbReference type="ARBA" id="ARBA00009477"/>
    </source>
</evidence>
<evidence type="ECO:0000313" key="6">
    <source>
        <dbReference type="Proteomes" id="UP000199337"/>
    </source>
</evidence>
<dbReference type="Pfam" id="PF25989">
    <property type="entry name" value="YknX_C"/>
    <property type="match status" value="1"/>
</dbReference>
<protein>
    <submittedName>
        <fullName evidence="5">RND family efflux transporter, MFP subunit</fullName>
    </submittedName>
</protein>
<dbReference type="Gene3D" id="2.40.50.100">
    <property type="match status" value="1"/>
</dbReference>
<name>A0A1I2PRA1_9FIRM</name>
<evidence type="ECO:0000259" key="3">
    <source>
        <dbReference type="Pfam" id="PF25917"/>
    </source>
</evidence>
<accession>A0A1I2PRA1</accession>
<dbReference type="PANTHER" id="PTHR30469">
    <property type="entry name" value="MULTIDRUG RESISTANCE PROTEIN MDTA"/>
    <property type="match status" value="1"/>
</dbReference>
<feature type="domain" description="YknX-like C-terminal permuted SH3-like" evidence="4">
    <location>
        <begin position="289"/>
        <end position="356"/>
    </location>
</feature>
<dbReference type="Gene3D" id="1.10.287.470">
    <property type="entry name" value="Helix hairpin bin"/>
    <property type="match status" value="1"/>
</dbReference>
<dbReference type="NCBIfam" id="TIGR01730">
    <property type="entry name" value="RND_mfp"/>
    <property type="match status" value="1"/>
</dbReference>
<evidence type="ECO:0000256" key="2">
    <source>
        <dbReference type="SAM" id="Coils"/>
    </source>
</evidence>
<dbReference type="STRING" id="341036.SAMN05660649_00948"/>
<reference evidence="6" key="1">
    <citation type="submission" date="2016-10" db="EMBL/GenBank/DDBJ databases">
        <authorList>
            <person name="Varghese N."/>
            <person name="Submissions S."/>
        </authorList>
    </citation>
    <scope>NUCLEOTIDE SEQUENCE [LARGE SCALE GENOMIC DNA]</scope>
    <source>
        <strain evidence="6">DSM 17038</strain>
    </source>
</reference>
<feature type="domain" description="Multidrug resistance protein MdtA-like barrel-sandwich hybrid" evidence="3">
    <location>
        <begin position="76"/>
        <end position="202"/>
    </location>
</feature>
<evidence type="ECO:0000313" key="5">
    <source>
        <dbReference type="EMBL" id="SFG16547.1"/>
    </source>
</evidence>
<gene>
    <name evidence="5" type="ORF">SAMN05660649_00948</name>
</gene>
<dbReference type="GO" id="GO:0015562">
    <property type="term" value="F:efflux transmembrane transporter activity"/>
    <property type="evidence" value="ECO:0007669"/>
    <property type="project" value="TreeGrafter"/>
</dbReference>
<dbReference type="InterPro" id="IPR058637">
    <property type="entry name" value="YknX-like_C"/>
</dbReference>
<comment type="similarity">
    <text evidence="1">Belongs to the membrane fusion protein (MFP) (TC 8.A.1) family.</text>
</comment>
<keyword evidence="2" id="KW-0175">Coiled coil</keyword>
<dbReference type="EMBL" id="FOOX01000002">
    <property type="protein sequence ID" value="SFG16547.1"/>
    <property type="molecule type" value="Genomic_DNA"/>
</dbReference>
<proteinExistence type="inferred from homology"/>
<dbReference type="Gene3D" id="2.40.420.20">
    <property type="match status" value="1"/>
</dbReference>
<keyword evidence="6" id="KW-1185">Reference proteome</keyword>
<sequence>MRNKKITWLAISLVLAILIVTFTLKIKNKPSGQPEPAEAKAKLVVVETVTRDKAQRLSEISATLEADNETLLSFEVPGQIVDLPYKEGDRVKSGTVLARVNATEFSLQVAQADAGLNKARVGYQQAQQDFDRIEQLYREGVVAQSDYEKARDGLQVAEEDYLQAQQSADLLEQDKTSLIAPIDGTILVKYVTRGQITSAGSPVYSIGRLDPLKAVLPIPDNEIANWHQGDKVQLTLYGAEREGRVSRIYPSTNSGTGTVGVEVTVANLKQDWLPGQVVMANRPETREGLYVPVSAVINRGEDKPYVFLAIAGKAVKRSVTIGELFGDNLEITSGLTAGDRIVVKGADQLFEGDAIEDPGGNGK</sequence>
<evidence type="ECO:0000259" key="4">
    <source>
        <dbReference type="Pfam" id="PF25989"/>
    </source>
</evidence>
<dbReference type="SUPFAM" id="SSF111369">
    <property type="entry name" value="HlyD-like secretion proteins"/>
    <property type="match status" value="1"/>
</dbReference>
<dbReference type="GO" id="GO:1990281">
    <property type="term" value="C:efflux pump complex"/>
    <property type="evidence" value="ECO:0007669"/>
    <property type="project" value="TreeGrafter"/>
</dbReference>
<dbReference type="Proteomes" id="UP000199337">
    <property type="component" value="Unassembled WGS sequence"/>
</dbReference>
<dbReference type="RefSeq" id="WP_207648130.1">
    <property type="nucleotide sequence ID" value="NZ_FOOX01000002.1"/>
</dbReference>
<organism evidence="5 6">
    <name type="scientific">Desulfotruncus arcticus DSM 17038</name>
    <dbReference type="NCBI Taxonomy" id="1121424"/>
    <lineage>
        <taxon>Bacteria</taxon>
        <taxon>Bacillati</taxon>
        <taxon>Bacillota</taxon>
        <taxon>Clostridia</taxon>
        <taxon>Eubacteriales</taxon>
        <taxon>Desulfallaceae</taxon>
        <taxon>Desulfotruncus</taxon>
    </lineage>
</organism>
<dbReference type="Gene3D" id="2.40.30.170">
    <property type="match status" value="1"/>
</dbReference>
<dbReference type="AlphaFoldDB" id="A0A1I2PRA1"/>
<dbReference type="InterPro" id="IPR058625">
    <property type="entry name" value="MdtA-like_BSH"/>
</dbReference>
<dbReference type="InterPro" id="IPR006143">
    <property type="entry name" value="RND_pump_MFP"/>
</dbReference>
<dbReference type="Pfam" id="PF25917">
    <property type="entry name" value="BSH_RND"/>
    <property type="match status" value="1"/>
</dbReference>
<feature type="coiled-coil region" evidence="2">
    <location>
        <begin position="147"/>
        <end position="174"/>
    </location>
</feature>